<proteinExistence type="predicted"/>
<reference evidence="1" key="1">
    <citation type="submission" date="2020-04" db="EMBL/GenBank/DDBJ databases">
        <title>Genome Assembly and Annotation of Botryosphaeria dothidea sdau 11-99, a Latent Pathogen of Apple Fruit Ring Rot in China.</title>
        <authorList>
            <person name="Yu C."/>
            <person name="Diao Y."/>
            <person name="Lu Q."/>
            <person name="Zhao J."/>
            <person name="Cui S."/>
            <person name="Peng C."/>
            <person name="He B."/>
            <person name="Liu H."/>
        </authorList>
    </citation>
    <scope>NUCLEOTIDE SEQUENCE [LARGE SCALE GENOMIC DNA]</scope>
    <source>
        <strain evidence="1">Sdau11-99</strain>
    </source>
</reference>
<dbReference type="AlphaFoldDB" id="A0A8H4IUX5"/>
<evidence type="ECO:0000313" key="2">
    <source>
        <dbReference type="Proteomes" id="UP000572817"/>
    </source>
</evidence>
<accession>A0A8H4IUX5</accession>
<gene>
    <name evidence="1" type="ORF">GTA08_BOTSDO04252</name>
</gene>
<protein>
    <submittedName>
        <fullName evidence="1">Uncharacterized protein</fullName>
    </submittedName>
</protein>
<sequence>MTTTSEPNFYAGLPGNGGSVPTIGSDFVAEQEYPEFRQPEYYSDANTNAIHDHWIQHGNNQLGVYTGATQEQLADPGLQYYADPDWLPQQTAPFYAAVETWSEIAPNRYGGAPQSFEGSAVLDQYEDTAMQDFTPGASAVDESGTQQYDYTYEL</sequence>
<keyword evidence="2" id="KW-1185">Reference proteome</keyword>
<dbReference type="EMBL" id="WWBZ02000022">
    <property type="protein sequence ID" value="KAF4307712.1"/>
    <property type="molecule type" value="Genomic_DNA"/>
</dbReference>
<dbReference type="Proteomes" id="UP000572817">
    <property type="component" value="Unassembled WGS sequence"/>
</dbReference>
<comment type="caution">
    <text evidence="1">The sequence shown here is derived from an EMBL/GenBank/DDBJ whole genome shotgun (WGS) entry which is preliminary data.</text>
</comment>
<organism evidence="1 2">
    <name type="scientific">Botryosphaeria dothidea</name>
    <dbReference type="NCBI Taxonomy" id="55169"/>
    <lineage>
        <taxon>Eukaryota</taxon>
        <taxon>Fungi</taxon>
        <taxon>Dikarya</taxon>
        <taxon>Ascomycota</taxon>
        <taxon>Pezizomycotina</taxon>
        <taxon>Dothideomycetes</taxon>
        <taxon>Dothideomycetes incertae sedis</taxon>
        <taxon>Botryosphaeriales</taxon>
        <taxon>Botryosphaeriaceae</taxon>
        <taxon>Botryosphaeria</taxon>
    </lineage>
</organism>
<name>A0A8H4IUX5_9PEZI</name>
<evidence type="ECO:0000313" key="1">
    <source>
        <dbReference type="EMBL" id="KAF4307712.1"/>
    </source>
</evidence>